<dbReference type="InterPro" id="IPR010559">
    <property type="entry name" value="Sig_transdc_His_kin_internal"/>
</dbReference>
<dbReference type="SUPFAM" id="SSF55874">
    <property type="entry name" value="ATPase domain of HSP90 chaperone/DNA topoisomerase II/histidine kinase"/>
    <property type="match status" value="1"/>
</dbReference>
<keyword evidence="9 12" id="KW-1133">Transmembrane helix</keyword>
<evidence type="ECO:0000256" key="1">
    <source>
        <dbReference type="ARBA" id="ARBA00004651"/>
    </source>
</evidence>
<keyword evidence="4 14" id="KW-0808">Transferase</keyword>
<dbReference type="PANTHER" id="PTHR34220">
    <property type="entry name" value="SENSOR HISTIDINE KINASE YPDA"/>
    <property type="match status" value="1"/>
</dbReference>
<reference evidence="15" key="1">
    <citation type="journal article" date="2019" name="Int. J. Syst. Evol. Microbiol.">
        <title>The Global Catalogue of Microorganisms (GCM) 10K type strain sequencing project: providing services to taxonomists for standard genome sequencing and annotation.</title>
        <authorList>
            <consortium name="The Broad Institute Genomics Platform"/>
            <consortium name="The Broad Institute Genome Sequencing Center for Infectious Disease"/>
            <person name="Wu L."/>
            <person name="Ma J."/>
        </authorList>
    </citation>
    <scope>NUCLEOTIDE SEQUENCE [LARGE SCALE GENOMIC DNA]</scope>
    <source>
        <strain evidence="15">KCTC 12907</strain>
    </source>
</reference>
<keyword evidence="8" id="KW-0067">ATP-binding</keyword>
<dbReference type="EMBL" id="JBHTAI010000034">
    <property type="protein sequence ID" value="MFC7153387.1"/>
    <property type="molecule type" value="Genomic_DNA"/>
</dbReference>
<evidence type="ECO:0000259" key="13">
    <source>
        <dbReference type="PROSITE" id="PS50885"/>
    </source>
</evidence>
<evidence type="ECO:0000256" key="10">
    <source>
        <dbReference type="ARBA" id="ARBA00023012"/>
    </source>
</evidence>
<keyword evidence="15" id="KW-1185">Reference proteome</keyword>
<evidence type="ECO:0000256" key="9">
    <source>
        <dbReference type="ARBA" id="ARBA00022989"/>
    </source>
</evidence>
<evidence type="ECO:0000256" key="7">
    <source>
        <dbReference type="ARBA" id="ARBA00022777"/>
    </source>
</evidence>
<protein>
    <submittedName>
        <fullName evidence="14">Sensor histidine kinase</fullName>
        <ecNumber evidence="14">2.7.13.3</ecNumber>
    </submittedName>
</protein>
<evidence type="ECO:0000313" key="14">
    <source>
        <dbReference type="EMBL" id="MFC7153387.1"/>
    </source>
</evidence>
<evidence type="ECO:0000256" key="5">
    <source>
        <dbReference type="ARBA" id="ARBA00022692"/>
    </source>
</evidence>
<feature type="domain" description="HAMP" evidence="13">
    <location>
        <begin position="331"/>
        <end position="384"/>
    </location>
</feature>
<dbReference type="InterPro" id="IPR003660">
    <property type="entry name" value="HAMP_dom"/>
</dbReference>
<feature type="transmembrane region" description="Helical" evidence="12">
    <location>
        <begin position="309"/>
        <end position="334"/>
    </location>
</feature>
<dbReference type="InterPro" id="IPR036890">
    <property type="entry name" value="HATPase_C_sf"/>
</dbReference>
<sequence>MGTGSGRWRQSRRLFRMRLHNRLMLYNTLIFLLVAYSLAYVSTQYALKLNRVTQLQQSRDVLHSLYNYYDIKQDEFLNLLFPLYEVQENYASMSRLLESSSDFDYENDPFNKQEIVGLAQSIATRDPDIAAVLLRKNLTGAQYVYNSRSRTLSLVPDSYPFFNKLRFKGAGRTLFGTTTIDGGSSSISDLQLYGIAGTLGTADIRLNAGQILIAYSTQALQRIYQGSSDKTLGRFVIVTEDGELVYDSEGRYGQGGFSELETLKSGADKVTLAGKRYYVQTVKSGNRNYIAANFVPRELLDRNGSHLPYLIFGAVTAMALVCALLYSLAGSLAFRRVRELIRAMKVVGSNNLSYRIPLRARTDEFEELAKRFNGMCDDLQERINREYASEIRKKNAELKALQAGLNPHFLYNTLEAIRIKAFDDGNANIAEMIVLLANLYRSIVRDNTFIPIRKEIGMCSMYVEIFALRHASRFDFEVDVDPRAMEYGIPKNLLQPVIENYFVHGIREQSDNNRFVIRGFMEEGDIYFHIEDNGKGLHPDRLQEVRSGLESSGPVHKSSYGLYSAHERIQLVYGSDYGIRMESEANRLTRVIVRIPAMTCGQLNQALTHLSVPPEFHR</sequence>
<evidence type="ECO:0000256" key="12">
    <source>
        <dbReference type="SAM" id="Phobius"/>
    </source>
</evidence>
<keyword evidence="11 12" id="KW-0472">Membrane</keyword>
<dbReference type="InterPro" id="IPR050640">
    <property type="entry name" value="Bact_2-comp_sensor_kinase"/>
</dbReference>
<name>A0ABW2FPJ0_9BACL</name>
<keyword evidence="2" id="KW-1003">Cell membrane</keyword>
<dbReference type="EC" id="2.7.13.3" evidence="14"/>
<gene>
    <name evidence="14" type="ORF">ACFQMJ_33090</name>
</gene>
<evidence type="ECO:0000256" key="4">
    <source>
        <dbReference type="ARBA" id="ARBA00022679"/>
    </source>
</evidence>
<dbReference type="SMART" id="SM00304">
    <property type="entry name" value="HAMP"/>
    <property type="match status" value="1"/>
</dbReference>
<dbReference type="Pfam" id="PF06580">
    <property type="entry name" value="His_kinase"/>
    <property type="match status" value="1"/>
</dbReference>
<dbReference type="GO" id="GO:0004673">
    <property type="term" value="F:protein histidine kinase activity"/>
    <property type="evidence" value="ECO:0007669"/>
    <property type="project" value="UniProtKB-EC"/>
</dbReference>
<evidence type="ECO:0000256" key="8">
    <source>
        <dbReference type="ARBA" id="ARBA00022840"/>
    </source>
</evidence>
<keyword evidence="3" id="KW-0597">Phosphoprotein</keyword>
<accession>A0ABW2FPJ0</accession>
<dbReference type="Proteomes" id="UP001596378">
    <property type="component" value="Unassembled WGS sequence"/>
</dbReference>
<dbReference type="PROSITE" id="PS50885">
    <property type="entry name" value="HAMP"/>
    <property type="match status" value="1"/>
</dbReference>
<dbReference type="RefSeq" id="WP_378050473.1">
    <property type="nucleotide sequence ID" value="NZ_JBHMDN010000027.1"/>
</dbReference>
<dbReference type="Pfam" id="PF00672">
    <property type="entry name" value="HAMP"/>
    <property type="match status" value="1"/>
</dbReference>
<dbReference type="SUPFAM" id="SSF158472">
    <property type="entry name" value="HAMP domain-like"/>
    <property type="match status" value="1"/>
</dbReference>
<evidence type="ECO:0000313" key="15">
    <source>
        <dbReference type="Proteomes" id="UP001596378"/>
    </source>
</evidence>
<dbReference type="PANTHER" id="PTHR34220:SF11">
    <property type="entry name" value="SENSOR PROTEIN KINASE HPTS"/>
    <property type="match status" value="1"/>
</dbReference>
<proteinExistence type="predicted"/>
<keyword evidence="10" id="KW-0902">Two-component regulatory system</keyword>
<evidence type="ECO:0000256" key="2">
    <source>
        <dbReference type="ARBA" id="ARBA00022475"/>
    </source>
</evidence>
<dbReference type="Gene3D" id="6.10.340.10">
    <property type="match status" value="1"/>
</dbReference>
<dbReference type="Gene3D" id="3.30.565.10">
    <property type="entry name" value="Histidine kinase-like ATPase, C-terminal domain"/>
    <property type="match status" value="1"/>
</dbReference>
<keyword evidence="5 12" id="KW-0812">Transmembrane</keyword>
<dbReference type="CDD" id="cd06225">
    <property type="entry name" value="HAMP"/>
    <property type="match status" value="1"/>
</dbReference>
<keyword evidence="7 14" id="KW-0418">Kinase</keyword>
<evidence type="ECO:0000256" key="11">
    <source>
        <dbReference type="ARBA" id="ARBA00023136"/>
    </source>
</evidence>
<evidence type="ECO:0000256" key="6">
    <source>
        <dbReference type="ARBA" id="ARBA00022741"/>
    </source>
</evidence>
<keyword evidence="6" id="KW-0547">Nucleotide-binding</keyword>
<organism evidence="14 15">
    <name type="scientific">Cohnella cellulosilytica</name>
    <dbReference type="NCBI Taxonomy" id="986710"/>
    <lineage>
        <taxon>Bacteria</taxon>
        <taxon>Bacillati</taxon>
        <taxon>Bacillota</taxon>
        <taxon>Bacilli</taxon>
        <taxon>Bacillales</taxon>
        <taxon>Paenibacillaceae</taxon>
        <taxon>Cohnella</taxon>
    </lineage>
</organism>
<evidence type="ECO:0000256" key="3">
    <source>
        <dbReference type="ARBA" id="ARBA00022553"/>
    </source>
</evidence>
<comment type="subcellular location">
    <subcellularLocation>
        <location evidence="1">Cell membrane</location>
        <topology evidence="1">Multi-pass membrane protein</topology>
    </subcellularLocation>
</comment>
<comment type="caution">
    <text evidence="14">The sequence shown here is derived from an EMBL/GenBank/DDBJ whole genome shotgun (WGS) entry which is preliminary data.</text>
</comment>